<gene>
    <name evidence="2" type="ORF">COA71_00285</name>
</gene>
<dbReference type="Proteomes" id="UP000228987">
    <property type="component" value="Unassembled WGS sequence"/>
</dbReference>
<name>A0A2A5CJ00_9GAMM</name>
<keyword evidence="1" id="KW-0812">Transmembrane</keyword>
<dbReference type="AlphaFoldDB" id="A0A2A5CJ00"/>
<accession>A0A2A5CJ00</accession>
<comment type="caution">
    <text evidence="2">The sequence shown here is derived from an EMBL/GenBank/DDBJ whole genome shotgun (WGS) entry which is preliminary data.</text>
</comment>
<protein>
    <submittedName>
        <fullName evidence="2">TIGR03758 family integrating conjugative element protein</fullName>
    </submittedName>
</protein>
<keyword evidence="1" id="KW-1133">Transmembrane helix</keyword>
<keyword evidence="1" id="KW-0472">Membrane</keyword>
<dbReference type="NCBIfam" id="TIGR03758">
    <property type="entry name" value="conj_TIGR03758"/>
    <property type="match status" value="1"/>
</dbReference>
<organism evidence="2 3">
    <name type="scientific">SAR86 cluster bacterium</name>
    <dbReference type="NCBI Taxonomy" id="2030880"/>
    <lineage>
        <taxon>Bacteria</taxon>
        <taxon>Pseudomonadati</taxon>
        <taxon>Pseudomonadota</taxon>
        <taxon>Gammaproteobacteria</taxon>
        <taxon>SAR86 cluster</taxon>
    </lineage>
</organism>
<sequence length="79" mass="9052">MAVSASQEAAFTGATIGVPMSSFSNTILIIFFSILYLWVCWVIVTQWKAWTHGKINFYDFLMRSVRSVFLTLFLGFFLI</sequence>
<feature type="transmembrane region" description="Helical" evidence="1">
    <location>
        <begin position="27"/>
        <end position="45"/>
    </location>
</feature>
<proteinExistence type="predicted"/>
<dbReference type="EMBL" id="NVWI01000001">
    <property type="protein sequence ID" value="PCJ43346.1"/>
    <property type="molecule type" value="Genomic_DNA"/>
</dbReference>
<dbReference type="InterPro" id="IPR021676">
    <property type="entry name" value="DUF3262"/>
</dbReference>
<evidence type="ECO:0000313" key="2">
    <source>
        <dbReference type="EMBL" id="PCJ43346.1"/>
    </source>
</evidence>
<evidence type="ECO:0000256" key="1">
    <source>
        <dbReference type="SAM" id="Phobius"/>
    </source>
</evidence>
<evidence type="ECO:0000313" key="3">
    <source>
        <dbReference type="Proteomes" id="UP000228987"/>
    </source>
</evidence>
<feature type="transmembrane region" description="Helical" evidence="1">
    <location>
        <begin position="57"/>
        <end position="78"/>
    </location>
</feature>
<reference evidence="3" key="1">
    <citation type="submission" date="2017-08" db="EMBL/GenBank/DDBJ databases">
        <title>A dynamic microbial community with high functional redundancy inhabits the cold, oxic subseafloor aquifer.</title>
        <authorList>
            <person name="Tully B.J."/>
            <person name="Wheat C.G."/>
            <person name="Glazer B.T."/>
            <person name="Huber J.A."/>
        </authorList>
    </citation>
    <scope>NUCLEOTIDE SEQUENCE [LARGE SCALE GENOMIC DNA]</scope>
</reference>
<dbReference type="Pfam" id="PF11660">
    <property type="entry name" value="DUF3262"/>
    <property type="match status" value="1"/>
</dbReference>